<name>A0A1R4EFQ0_9GAMM</name>
<gene>
    <name evidence="8 12" type="primary">pal</name>
    <name evidence="12" type="ORF">A1019T_01289</name>
</gene>
<comment type="similarity">
    <text evidence="8">Belongs to the Pal lipoprotein family.</text>
</comment>
<reference evidence="13" key="1">
    <citation type="submission" date="2017-02" db="EMBL/GenBank/DDBJ databases">
        <authorList>
            <person name="Mornico D."/>
        </authorList>
    </citation>
    <scope>NUCLEOTIDE SEQUENCE [LARGE SCALE GENOMIC DNA]</scope>
</reference>
<dbReference type="Proteomes" id="UP000188169">
    <property type="component" value="Unassembled WGS sequence"/>
</dbReference>
<evidence type="ECO:0000256" key="1">
    <source>
        <dbReference type="ARBA" id="ARBA00022618"/>
    </source>
</evidence>
<dbReference type="InterPro" id="IPR006690">
    <property type="entry name" value="OMPA-like_CS"/>
</dbReference>
<comment type="function">
    <text evidence="8">Part of the Tol-Pal system, which plays a role in outer membrane invagination during cell division and is important for maintaining outer membrane integrity.</text>
</comment>
<dbReference type="EMBL" id="FUGD01000080">
    <property type="protein sequence ID" value="SJM37317.1"/>
    <property type="molecule type" value="Genomic_DNA"/>
</dbReference>
<protein>
    <recommendedName>
        <fullName evidence="8">Peptidoglycan-associated lipoprotein</fullName>
        <shortName evidence="8">PAL</shortName>
    </recommendedName>
</protein>
<feature type="domain" description="OmpA-like" evidence="11">
    <location>
        <begin position="57"/>
        <end position="170"/>
    </location>
</feature>
<dbReference type="RefSeq" id="WP_077448715.1">
    <property type="nucleotide sequence ID" value="NZ_FUGD01000080.1"/>
</dbReference>
<evidence type="ECO:0000313" key="12">
    <source>
        <dbReference type="EMBL" id="SJM37317.1"/>
    </source>
</evidence>
<dbReference type="InterPro" id="IPR050330">
    <property type="entry name" value="Bact_OuterMem_StrucFunc"/>
</dbReference>
<dbReference type="NCBIfam" id="TIGR02802">
    <property type="entry name" value="Pal_lipo"/>
    <property type="match status" value="1"/>
</dbReference>
<keyword evidence="5 8" id="KW-0998">Cell outer membrane</keyword>
<keyword evidence="3 8" id="KW-0472">Membrane</keyword>
<feature type="region of interest" description="Disordered" evidence="9">
    <location>
        <begin position="147"/>
        <end position="170"/>
    </location>
</feature>
<dbReference type="STRING" id="1945520.A1019T_01289"/>
<dbReference type="PANTHER" id="PTHR30329">
    <property type="entry name" value="STATOR ELEMENT OF FLAGELLAR MOTOR COMPLEX"/>
    <property type="match status" value="1"/>
</dbReference>
<dbReference type="InterPro" id="IPR006664">
    <property type="entry name" value="OMP_bac"/>
</dbReference>
<dbReference type="InterPro" id="IPR014169">
    <property type="entry name" value="Pal_lipo_C"/>
</dbReference>
<evidence type="ECO:0000256" key="7">
    <source>
        <dbReference type="ARBA" id="ARBA00023306"/>
    </source>
</evidence>
<accession>A0A1R4EFQ0</accession>
<evidence type="ECO:0000256" key="6">
    <source>
        <dbReference type="ARBA" id="ARBA00023288"/>
    </source>
</evidence>
<sequence>MYSSLKISAISLLSAALLATVGCASKPKTSEFVVAPMAVPGNAAYQTGPLVNNSAEVQAAAQNVRGIVHFAFDSSAINAEAANVLNEQVAFLKNYPDAVVLVAGHTDERGSREYNHALGERRAQAVKNYLASQGVADARVETISYGEDRPAATGTDEASHAENRRAELSY</sequence>
<dbReference type="PROSITE" id="PS51123">
    <property type="entry name" value="OMPA_2"/>
    <property type="match status" value="1"/>
</dbReference>
<keyword evidence="6 8" id="KW-0449">Lipoprotein</keyword>
<dbReference type="PRINTS" id="PR01021">
    <property type="entry name" value="OMPADOMAIN"/>
</dbReference>
<keyword evidence="4 8" id="KW-0564">Palmitate</keyword>
<dbReference type="PROSITE" id="PS01068">
    <property type="entry name" value="OMPA_1"/>
    <property type="match status" value="1"/>
</dbReference>
<evidence type="ECO:0000256" key="10">
    <source>
        <dbReference type="SAM" id="SignalP"/>
    </source>
</evidence>
<keyword evidence="13" id="KW-1185">Reference proteome</keyword>
<dbReference type="InterPro" id="IPR039001">
    <property type="entry name" value="Pal"/>
</dbReference>
<dbReference type="CDD" id="cd07185">
    <property type="entry name" value="OmpA_C-like"/>
    <property type="match status" value="1"/>
</dbReference>
<feature type="compositionally biased region" description="Basic and acidic residues" evidence="9">
    <location>
        <begin position="157"/>
        <end position="170"/>
    </location>
</feature>
<evidence type="ECO:0000313" key="13">
    <source>
        <dbReference type="Proteomes" id="UP000188169"/>
    </source>
</evidence>
<comment type="subcellular location">
    <subcellularLocation>
        <location evidence="8">Cell outer membrane</location>
        <topology evidence="8">Lipid-anchor</topology>
    </subcellularLocation>
</comment>
<dbReference type="GO" id="GO:0051301">
    <property type="term" value="P:cell division"/>
    <property type="evidence" value="ECO:0007669"/>
    <property type="project" value="UniProtKB-UniRule"/>
</dbReference>
<dbReference type="InterPro" id="IPR006665">
    <property type="entry name" value="OmpA-like"/>
</dbReference>
<evidence type="ECO:0000256" key="2">
    <source>
        <dbReference type="ARBA" id="ARBA00022729"/>
    </source>
</evidence>
<dbReference type="PROSITE" id="PS51257">
    <property type="entry name" value="PROKAR_LIPOPROTEIN"/>
    <property type="match status" value="1"/>
</dbReference>
<keyword evidence="1 8" id="KW-0132">Cell division</keyword>
<keyword evidence="2 8" id="KW-0732">Signal</keyword>
<evidence type="ECO:0000259" key="11">
    <source>
        <dbReference type="PROSITE" id="PS51123"/>
    </source>
</evidence>
<dbReference type="SUPFAM" id="SSF103088">
    <property type="entry name" value="OmpA-like"/>
    <property type="match status" value="1"/>
</dbReference>
<feature type="chain" id="PRO_5013385975" description="Peptidoglycan-associated lipoprotein" evidence="10">
    <location>
        <begin position="20"/>
        <end position="170"/>
    </location>
</feature>
<organism evidence="12 13">
    <name type="scientific">Psychrobacter pasteurii</name>
    <dbReference type="NCBI Taxonomy" id="1945520"/>
    <lineage>
        <taxon>Bacteria</taxon>
        <taxon>Pseudomonadati</taxon>
        <taxon>Pseudomonadota</taxon>
        <taxon>Gammaproteobacteria</taxon>
        <taxon>Moraxellales</taxon>
        <taxon>Moraxellaceae</taxon>
        <taxon>Psychrobacter</taxon>
    </lineage>
</organism>
<dbReference type="Gene3D" id="3.30.1330.60">
    <property type="entry name" value="OmpA-like domain"/>
    <property type="match status" value="1"/>
</dbReference>
<proteinExistence type="inferred from homology"/>
<dbReference type="OrthoDB" id="9809164at2"/>
<evidence type="ECO:0000256" key="4">
    <source>
        <dbReference type="ARBA" id="ARBA00023139"/>
    </source>
</evidence>
<keyword evidence="7 8" id="KW-0131">Cell cycle</keyword>
<evidence type="ECO:0000256" key="3">
    <source>
        <dbReference type="ARBA" id="ARBA00023136"/>
    </source>
</evidence>
<evidence type="ECO:0000256" key="5">
    <source>
        <dbReference type="ARBA" id="ARBA00023237"/>
    </source>
</evidence>
<dbReference type="GO" id="GO:0009279">
    <property type="term" value="C:cell outer membrane"/>
    <property type="evidence" value="ECO:0007669"/>
    <property type="project" value="UniProtKB-SubCell"/>
</dbReference>
<dbReference type="PANTHER" id="PTHR30329:SF21">
    <property type="entry name" value="LIPOPROTEIN YIAD-RELATED"/>
    <property type="match status" value="1"/>
</dbReference>
<dbReference type="HAMAP" id="MF_02204">
    <property type="entry name" value="Pal"/>
    <property type="match status" value="1"/>
</dbReference>
<comment type="subunit">
    <text evidence="8">The Tol-Pal system is composed of five core proteins: the inner membrane proteins TolA, TolQ and TolR, the periplasmic protein TolB and the outer membrane protein Pal. They form a network linking the inner and outer membranes and the peptidoglycan layer.</text>
</comment>
<dbReference type="InterPro" id="IPR036737">
    <property type="entry name" value="OmpA-like_sf"/>
</dbReference>
<evidence type="ECO:0000256" key="8">
    <source>
        <dbReference type="HAMAP-Rule" id="MF_02204"/>
    </source>
</evidence>
<dbReference type="Pfam" id="PF00691">
    <property type="entry name" value="OmpA"/>
    <property type="match status" value="1"/>
</dbReference>
<feature type="signal peptide" evidence="10">
    <location>
        <begin position="1"/>
        <end position="19"/>
    </location>
</feature>
<dbReference type="AlphaFoldDB" id="A0A1R4EFQ0"/>
<evidence type="ECO:0000256" key="9">
    <source>
        <dbReference type="SAM" id="MobiDB-lite"/>
    </source>
</evidence>